<dbReference type="SMART" id="SM00382">
    <property type="entry name" value="AAA"/>
    <property type="match status" value="1"/>
</dbReference>
<dbReference type="GO" id="GO:0043190">
    <property type="term" value="C:ATP-binding cassette (ABC) transporter complex"/>
    <property type="evidence" value="ECO:0007669"/>
    <property type="project" value="TreeGrafter"/>
</dbReference>
<dbReference type="Gene3D" id="3.40.50.300">
    <property type="entry name" value="P-loop containing nucleotide triphosphate hydrolases"/>
    <property type="match status" value="1"/>
</dbReference>
<dbReference type="GO" id="GO:0005524">
    <property type="term" value="F:ATP binding"/>
    <property type="evidence" value="ECO:0007669"/>
    <property type="project" value="UniProtKB-KW"/>
</dbReference>
<name>A0A0E3JSA5_CLOSL</name>
<evidence type="ECO:0000256" key="1">
    <source>
        <dbReference type="ARBA" id="ARBA00004202"/>
    </source>
</evidence>
<keyword evidence="7" id="KW-1278">Translocase</keyword>
<protein>
    <submittedName>
        <fullName evidence="10">ABC transporter related protein</fullName>
    </submittedName>
</protein>
<evidence type="ECO:0000259" key="9">
    <source>
        <dbReference type="PROSITE" id="PS50893"/>
    </source>
</evidence>
<dbReference type="PANTHER" id="PTHR43553">
    <property type="entry name" value="HEAVY METAL TRANSPORTER"/>
    <property type="match status" value="1"/>
</dbReference>
<comment type="similarity">
    <text evidence="2">Belongs to the ABC transporter superfamily.</text>
</comment>
<dbReference type="InterPro" id="IPR027417">
    <property type="entry name" value="P-loop_NTPase"/>
</dbReference>
<dbReference type="FunFam" id="3.40.50.300:FF:000224">
    <property type="entry name" value="Energy-coupling factor transporter ATP-binding protein EcfA"/>
    <property type="match status" value="1"/>
</dbReference>
<evidence type="ECO:0000256" key="7">
    <source>
        <dbReference type="ARBA" id="ARBA00022967"/>
    </source>
</evidence>
<dbReference type="PROSITE" id="PS50893">
    <property type="entry name" value="ABC_TRANSPORTER_2"/>
    <property type="match status" value="1"/>
</dbReference>
<keyword evidence="4" id="KW-1003">Cell membrane</keyword>
<keyword evidence="11" id="KW-1185">Reference proteome</keyword>
<dbReference type="InterPro" id="IPR003439">
    <property type="entry name" value="ABC_transporter-like_ATP-bd"/>
</dbReference>
<dbReference type="Pfam" id="PF00005">
    <property type="entry name" value="ABC_tran"/>
    <property type="match status" value="1"/>
</dbReference>
<organism evidence="10 11">
    <name type="scientific">Clostridium scatologenes</name>
    <dbReference type="NCBI Taxonomy" id="1548"/>
    <lineage>
        <taxon>Bacteria</taxon>
        <taxon>Bacillati</taxon>
        <taxon>Bacillota</taxon>
        <taxon>Clostridia</taxon>
        <taxon>Eubacteriales</taxon>
        <taxon>Clostridiaceae</taxon>
        <taxon>Clostridium</taxon>
    </lineage>
</organism>
<keyword evidence="6" id="KW-0067">ATP-binding</keyword>
<dbReference type="STRING" id="1548.CSCA_5054"/>
<dbReference type="CDD" id="cd03225">
    <property type="entry name" value="ABC_cobalt_CbiO_domain1"/>
    <property type="match status" value="1"/>
</dbReference>
<evidence type="ECO:0000256" key="5">
    <source>
        <dbReference type="ARBA" id="ARBA00022741"/>
    </source>
</evidence>
<dbReference type="GO" id="GO:0042626">
    <property type="term" value="F:ATPase-coupled transmembrane transporter activity"/>
    <property type="evidence" value="ECO:0007669"/>
    <property type="project" value="TreeGrafter"/>
</dbReference>
<gene>
    <name evidence="10" type="ORF">CSCA_5054</name>
</gene>
<dbReference type="InterPro" id="IPR017871">
    <property type="entry name" value="ABC_transporter-like_CS"/>
</dbReference>
<comment type="subcellular location">
    <subcellularLocation>
        <location evidence="1">Cell membrane</location>
        <topology evidence="1">Peripheral membrane protein</topology>
    </subcellularLocation>
</comment>
<dbReference type="PROSITE" id="PS00211">
    <property type="entry name" value="ABC_TRANSPORTER_1"/>
    <property type="match status" value="1"/>
</dbReference>
<dbReference type="HOGENOM" id="CLU_000604_1_22_9"/>
<reference evidence="10 11" key="1">
    <citation type="journal article" date="2015" name="J. Biotechnol.">
        <title>Complete genome sequence of a malodorant-producing acetogen, Clostridium scatologenes ATCC 25775(T).</title>
        <authorList>
            <person name="Zhu Z."/>
            <person name="Guo T."/>
            <person name="Zheng H."/>
            <person name="Song T."/>
            <person name="Ouyang P."/>
            <person name="Xie J."/>
        </authorList>
    </citation>
    <scope>NUCLEOTIDE SEQUENCE [LARGE SCALE GENOMIC DNA]</scope>
    <source>
        <strain evidence="10 11">ATCC 25775</strain>
    </source>
</reference>
<dbReference type="Proteomes" id="UP000033115">
    <property type="component" value="Chromosome"/>
</dbReference>
<evidence type="ECO:0000256" key="3">
    <source>
        <dbReference type="ARBA" id="ARBA00022448"/>
    </source>
</evidence>
<keyword evidence="3" id="KW-0813">Transport</keyword>
<evidence type="ECO:0000313" key="11">
    <source>
        <dbReference type="Proteomes" id="UP000033115"/>
    </source>
</evidence>
<dbReference type="AlphaFoldDB" id="A0A0E3JSA5"/>
<evidence type="ECO:0000256" key="6">
    <source>
        <dbReference type="ARBA" id="ARBA00022840"/>
    </source>
</evidence>
<evidence type="ECO:0000256" key="4">
    <source>
        <dbReference type="ARBA" id="ARBA00022475"/>
    </source>
</evidence>
<evidence type="ECO:0000313" key="10">
    <source>
        <dbReference type="EMBL" id="AKA72179.1"/>
    </source>
</evidence>
<dbReference type="PANTHER" id="PTHR43553:SF27">
    <property type="entry name" value="ENERGY-COUPLING FACTOR TRANSPORTER ATP-BINDING PROTEIN ECFA2"/>
    <property type="match status" value="1"/>
</dbReference>
<dbReference type="InterPro" id="IPR015856">
    <property type="entry name" value="ABC_transpr_CbiO/EcfA_su"/>
</dbReference>
<dbReference type="InterPro" id="IPR003593">
    <property type="entry name" value="AAA+_ATPase"/>
</dbReference>
<proteinExistence type="inferred from homology"/>
<dbReference type="InterPro" id="IPR050095">
    <property type="entry name" value="ECF_ABC_transporter_ATP-bd"/>
</dbReference>
<evidence type="ECO:0000256" key="2">
    <source>
        <dbReference type="ARBA" id="ARBA00005417"/>
    </source>
</evidence>
<keyword evidence="8" id="KW-0472">Membrane</keyword>
<evidence type="ECO:0000256" key="8">
    <source>
        <dbReference type="ARBA" id="ARBA00023136"/>
    </source>
</evidence>
<dbReference type="GO" id="GO:0016887">
    <property type="term" value="F:ATP hydrolysis activity"/>
    <property type="evidence" value="ECO:0007669"/>
    <property type="project" value="InterPro"/>
</dbReference>
<accession>A0A0E3JSA5</accession>
<keyword evidence="5" id="KW-0547">Nucleotide-binding</keyword>
<dbReference type="EMBL" id="CP009933">
    <property type="protein sequence ID" value="AKA72179.1"/>
    <property type="molecule type" value="Genomic_DNA"/>
</dbReference>
<feature type="domain" description="ABC transporter" evidence="9">
    <location>
        <begin position="3"/>
        <end position="241"/>
    </location>
</feature>
<dbReference type="KEGG" id="csq:CSCA_5054"/>
<dbReference type="SUPFAM" id="SSF52540">
    <property type="entry name" value="P-loop containing nucleoside triphosphate hydrolases"/>
    <property type="match status" value="1"/>
</dbReference>
<sequence length="242" mass="27788">MMIEFKDVYFKYKNVDVLKNINVSIKEGEAVALIGPNGSGKSTFLKIVNGIEFSKKGKYYFKGEEINIKKLEDNKFCKLFHKNVGFVFQNSDAQLFCSNVYDEIAFGPRQMGLKEEEVNMRVEDCLKLLDVEDLREREPYNLSGGEKKRVAIASVLALNPEVLVLDEPMNGIDPKGKRFLKDLMIKLNSSGKTIICSTHDFEYVQDVFKRALVFSEEHTIVRDDDYNSVINDNDFLVHYNIK</sequence>